<name>A0A2Z7BTZ6_9LAMI</name>
<protein>
    <submittedName>
        <fullName evidence="2">Uncharacterized protein</fullName>
    </submittedName>
</protein>
<dbReference type="AlphaFoldDB" id="A0A2Z7BTZ6"/>
<feature type="region of interest" description="Disordered" evidence="1">
    <location>
        <begin position="93"/>
        <end position="132"/>
    </location>
</feature>
<accession>A0A2Z7BTZ6</accession>
<dbReference type="Proteomes" id="UP000250235">
    <property type="component" value="Unassembled WGS sequence"/>
</dbReference>
<evidence type="ECO:0000313" key="3">
    <source>
        <dbReference type="Proteomes" id="UP000250235"/>
    </source>
</evidence>
<keyword evidence="3" id="KW-1185">Reference proteome</keyword>
<gene>
    <name evidence="2" type="ORF">F511_44957</name>
</gene>
<feature type="compositionally biased region" description="Pro residues" evidence="1">
    <location>
        <begin position="109"/>
        <end position="118"/>
    </location>
</feature>
<reference evidence="2 3" key="1">
    <citation type="journal article" date="2015" name="Proc. Natl. Acad. Sci. U.S.A.">
        <title>The resurrection genome of Boea hygrometrica: A blueprint for survival of dehydration.</title>
        <authorList>
            <person name="Xiao L."/>
            <person name="Yang G."/>
            <person name="Zhang L."/>
            <person name="Yang X."/>
            <person name="Zhao S."/>
            <person name="Ji Z."/>
            <person name="Zhou Q."/>
            <person name="Hu M."/>
            <person name="Wang Y."/>
            <person name="Chen M."/>
            <person name="Xu Y."/>
            <person name="Jin H."/>
            <person name="Xiao X."/>
            <person name="Hu G."/>
            <person name="Bao F."/>
            <person name="Hu Y."/>
            <person name="Wan P."/>
            <person name="Li L."/>
            <person name="Deng X."/>
            <person name="Kuang T."/>
            <person name="Xiang C."/>
            <person name="Zhu J.K."/>
            <person name="Oliver M.J."/>
            <person name="He Y."/>
        </authorList>
    </citation>
    <scope>NUCLEOTIDE SEQUENCE [LARGE SCALE GENOMIC DNA]</scope>
    <source>
        <strain evidence="3">cv. XS01</strain>
    </source>
</reference>
<evidence type="ECO:0000256" key="1">
    <source>
        <dbReference type="SAM" id="MobiDB-lite"/>
    </source>
</evidence>
<evidence type="ECO:0000313" key="2">
    <source>
        <dbReference type="EMBL" id="KZV38031.1"/>
    </source>
</evidence>
<sequence>MVLSKDLECTKAYVRCDSGYDGYHETHLIVAVYSEHVPSRLGRQNKDKAARVRDYYLRCKVPCFIGREHCDVLSMQIDSDLVIYQTTLLRTFQVPPPPSSQIAAAGRRPTPPPPPPSSPEIRSSQFDEENPSAQISSGLLVQADEGVSYSVVDLIVVIYRSLP</sequence>
<dbReference type="EMBL" id="KV002453">
    <property type="protein sequence ID" value="KZV38031.1"/>
    <property type="molecule type" value="Genomic_DNA"/>
</dbReference>
<organism evidence="2 3">
    <name type="scientific">Dorcoceras hygrometricum</name>
    <dbReference type="NCBI Taxonomy" id="472368"/>
    <lineage>
        <taxon>Eukaryota</taxon>
        <taxon>Viridiplantae</taxon>
        <taxon>Streptophyta</taxon>
        <taxon>Embryophyta</taxon>
        <taxon>Tracheophyta</taxon>
        <taxon>Spermatophyta</taxon>
        <taxon>Magnoliopsida</taxon>
        <taxon>eudicotyledons</taxon>
        <taxon>Gunneridae</taxon>
        <taxon>Pentapetalae</taxon>
        <taxon>asterids</taxon>
        <taxon>lamiids</taxon>
        <taxon>Lamiales</taxon>
        <taxon>Gesneriaceae</taxon>
        <taxon>Didymocarpoideae</taxon>
        <taxon>Trichosporeae</taxon>
        <taxon>Loxocarpinae</taxon>
        <taxon>Dorcoceras</taxon>
    </lineage>
</organism>
<proteinExistence type="predicted"/>